<evidence type="ECO:0008006" key="4">
    <source>
        <dbReference type="Google" id="ProtNLM"/>
    </source>
</evidence>
<dbReference type="Proteomes" id="UP000732105">
    <property type="component" value="Unassembled WGS sequence"/>
</dbReference>
<feature type="signal peptide" evidence="1">
    <location>
        <begin position="1"/>
        <end position="19"/>
    </location>
</feature>
<feature type="chain" id="PRO_5045696833" description="DUF4468 domain-containing protein" evidence="1">
    <location>
        <begin position="20"/>
        <end position="225"/>
    </location>
</feature>
<organism evidence="2 3">
    <name type="scientific">Marinifilum caeruleilacunae</name>
    <dbReference type="NCBI Taxonomy" id="2499076"/>
    <lineage>
        <taxon>Bacteria</taxon>
        <taxon>Pseudomonadati</taxon>
        <taxon>Bacteroidota</taxon>
        <taxon>Bacteroidia</taxon>
        <taxon>Marinilabiliales</taxon>
        <taxon>Marinifilaceae</taxon>
    </lineage>
</organism>
<reference evidence="2 3" key="1">
    <citation type="submission" date="2018-12" db="EMBL/GenBank/DDBJ databases">
        <title>Marinifilum JC070 sp. nov., a marine bacterium isolated from Yongle Blue Hole in the South China Sea.</title>
        <authorList>
            <person name="Fu T."/>
        </authorList>
    </citation>
    <scope>NUCLEOTIDE SEQUENCE [LARGE SCALE GENOMIC DNA]</scope>
    <source>
        <strain evidence="2 3">JC070</strain>
    </source>
</reference>
<dbReference type="EMBL" id="RZNH01000004">
    <property type="protein sequence ID" value="NOU58983.1"/>
    <property type="molecule type" value="Genomic_DNA"/>
</dbReference>
<keyword evidence="1" id="KW-0732">Signal</keyword>
<protein>
    <recommendedName>
        <fullName evidence="4">DUF4468 domain-containing protein</fullName>
    </recommendedName>
</protein>
<gene>
    <name evidence="2" type="ORF">ELS83_04065</name>
</gene>
<keyword evidence="3" id="KW-1185">Reference proteome</keyword>
<evidence type="ECO:0000313" key="3">
    <source>
        <dbReference type="Proteomes" id="UP000732105"/>
    </source>
</evidence>
<comment type="caution">
    <text evidence="2">The sequence shown here is derived from an EMBL/GenBank/DDBJ whole genome shotgun (WGS) entry which is preliminary data.</text>
</comment>
<proteinExistence type="predicted"/>
<name>A0ABX1WSD4_9BACT</name>
<dbReference type="RefSeq" id="WP_171594258.1">
    <property type="nucleotide sequence ID" value="NZ_RZNH01000004.1"/>
</dbReference>
<sequence length="225" mass="25776">MNKLLPLLLFVFTTTTAFSSSIKSESQFPNYGIMQYFIPAKSSLNCINKPLIYTNEKFLPGKIITKSNEVITPSGLRYNIVEDVIECQFKTQHSRISAPQKLSEVEIDGTHYVYKKFVHKGDSLSGYLQQIHSGTKNLYVKHLFQAPHSQNDNWNIKKIFFVEYAGNLPKKVNSLKTEINRIYEGKESMANAFMRKNNYSWNDAKALIKLVSYLDKLSSDNVASR</sequence>
<accession>A0ABX1WSD4</accession>
<evidence type="ECO:0000313" key="2">
    <source>
        <dbReference type="EMBL" id="NOU58983.1"/>
    </source>
</evidence>
<evidence type="ECO:0000256" key="1">
    <source>
        <dbReference type="SAM" id="SignalP"/>
    </source>
</evidence>